<gene>
    <name evidence="2" type="ORF">ABH15_01215</name>
</gene>
<dbReference type="InterPro" id="IPR025309">
    <property type="entry name" value="KTSC_dom"/>
</dbReference>
<keyword evidence="3" id="KW-1185">Reference proteome</keyword>
<evidence type="ECO:0000313" key="3">
    <source>
        <dbReference type="Proteomes" id="UP000290932"/>
    </source>
</evidence>
<reference evidence="2 3" key="1">
    <citation type="journal article" date="2015" name="Int. J. Syst. Evol. Microbiol.">
        <title>Methanoculleus taiwanensis sp. nov., a methanogen isolated from deep marine sediment at the deformation front area near Taiwan.</title>
        <authorList>
            <person name="Weng C.Y."/>
            <person name="Chen S.C."/>
            <person name="Lai M.C."/>
            <person name="Wu S.Y."/>
            <person name="Lin S."/>
            <person name="Yang T.F."/>
            <person name="Chen P.C."/>
        </authorList>
    </citation>
    <scope>NUCLEOTIDE SEQUENCE [LARGE SCALE GENOMIC DNA]</scope>
    <source>
        <strain evidence="2 3">CYW4</strain>
    </source>
</reference>
<protein>
    <recommendedName>
        <fullName evidence="1">KTSC domain-containing protein</fullName>
    </recommendedName>
</protein>
<evidence type="ECO:0000313" key="2">
    <source>
        <dbReference type="EMBL" id="RXE56808.1"/>
    </source>
</evidence>
<organism evidence="2 3">
    <name type="scientific">Methanoculleus taiwanensis</name>
    <dbReference type="NCBI Taxonomy" id="1550565"/>
    <lineage>
        <taxon>Archaea</taxon>
        <taxon>Methanobacteriati</taxon>
        <taxon>Methanobacteriota</taxon>
        <taxon>Stenosarchaea group</taxon>
        <taxon>Methanomicrobia</taxon>
        <taxon>Methanomicrobiales</taxon>
        <taxon>Methanomicrobiaceae</taxon>
        <taxon>Methanoculleus</taxon>
    </lineage>
</organism>
<accession>A0A498H3Y2</accession>
<comment type="caution">
    <text evidence="2">The sequence shown here is derived from an EMBL/GenBank/DDBJ whole genome shotgun (WGS) entry which is preliminary data.</text>
</comment>
<dbReference type="RefSeq" id="WP_128692545.1">
    <property type="nucleotide sequence ID" value="NZ_LHQS01000001.1"/>
</dbReference>
<dbReference type="Pfam" id="PF13619">
    <property type="entry name" value="KTSC"/>
    <property type="match status" value="1"/>
</dbReference>
<dbReference type="AlphaFoldDB" id="A0A498H3Y2"/>
<evidence type="ECO:0000259" key="1">
    <source>
        <dbReference type="Pfam" id="PF13619"/>
    </source>
</evidence>
<dbReference type="EMBL" id="LHQS01000001">
    <property type="protein sequence ID" value="RXE56808.1"/>
    <property type="molecule type" value="Genomic_DNA"/>
</dbReference>
<name>A0A498H3Y2_9EURY</name>
<sequence length="74" mass="8418">MQRTAVTSAVIESIGYDRGSRALEIAFVDGWVVQYYQVPSTVYQDLVETMPPDPYFYGMIEGQYPSSPVKEAYR</sequence>
<dbReference type="OrthoDB" id="104538at2157"/>
<dbReference type="Proteomes" id="UP000290932">
    <property type="component" value="Unassembled WGS sequence"/>
</dbReference>
<feature type="domain" description="KTSC" evidence="1">
    <location>
        <begin position="8"/>
        <end position="64"/>
    </location>
</feature>
<proteinExistence type="predicted"/>